<keyword evidence="10" id="KW-0732">Signal</keyword>
<feature type="signal peptide" evidence="10">
    <location>
        <begin position="1"/>
        <end position="19"/>
    </location>
</feature>
<feature type="transmembrane region" description="Helical" evidence="9">
    <location>
        <begin position="295"/>
        <end position="313"/>
    </location>
</feature>
<evidence type="ECO:0000256" key="8">
    <source>
        <dbReference type="ARBA" id="ARBA00023180"/>
    </source>
</evidence>
<evidence type="ECO:0000256" key="6">
    <source>
        <dbReference type="ARBA" id="ARBA00023136"/>
    </source>
</evidence>
<keyword evidence="5 9" id="KW-1133">Transmembrane helix</keyword>
<dbReference type="InterPro" id="IPR001320">
    <property type="entry name" value="Iontro_rcpt_C"/>
</dbReference>
<organism evidence="12 13">
    <name type="scientific">Aquatica leii</name>
    <dbReference type="NCBI Taxonomy" id="1421715"/>
    <lineage>
        <taxon>Eukaryota</taxon>
        <taxon>Metazoa</taxon>
        <taxon>Ecdysozoa</taxon>
        <taxon>Arthropoda</taxon>
        <taxon>Hexapoda</taxon>
        <taxon>Insecta</taxon>
        <taxon>Pterygota</taxon>
        <taxon>Neoptera</taxon>
        <taxon>Endopterygota</taxon>
        <taxon>Coleoptera</taxon>
        <taxon>Polyphaga</taxon>
        <taxon>Elateriformia</taxon>
        <taxon>Elateroidea</taxon>
        <taxon>Lampyridae</taxon>
        <taxon>Luciolinae</taxon>
        <taxon>Aquatica</taxon>
    </lineage>
</organism>
<keyword evidence="4 9" id="KW-0812">Transmembrane</keyword>
<dbReference type="Proteomes" id="UP001353858">
    <property type="component" value="Unassembled WGS sequence"/>
</dbReference>
<dbReference type="Pfam" id="PF00060">
    <property type="entry name" value="Lig_chan"/>
    <property type="match status" value="1"/>
</dbReference>
<sequence length="562" mass="65509">MKIKIQLLLTITFFAALTCLKQTTKDVGFVQCLKRIAKYNLEMEKTVYYVYDTDIAEFELVDENPYVTVNVNKVIVCETYTGAINFILKVQSSDSLLTTLKSFKSSRAWDQRYTPKGRFIIVTPEKNITKLFQVLWSFLIIKSVLLIHDNKSNPKVYTCNPYVYENRCGDYVKEYNSQPCTENTTLQIEKISTNFNKCNVSILLHNAIVTMGSAPPYYSFFISMINDGLNITIQSPQDFSNHVQPPKLGLLPVIMKHIKYEETKKYYSKNVIWLVPFPKILSPFDALVSVYATDTWILIITFFVFTIIFWWVTKIFPEKNGYFEKFCFVLTQMASATLNASVNRLPQTTSVRILVVSYIIYIIHIQSIYTSNLIRIFTKPLYEHAIENLEDLAYSELPIFAYRVYEHEFKKSTIFEKNLSHIILSKLVYLNKEVEDIEQIARYKNCAVVTYEERLPMYNKNLLSKIRKIVDNRMTDRVEEHFMFIKGHFFIDVINRLITIGVESGMADKATEKMKISISQILDDNKVMNESDPVVLTIEHVYVVFVLWSVGMIIHKYYCISF</sequence>
<evidence type="ECO:0000256" key="4">
    <source>
        <dbReference type="ARBA" id="ARBA00022692"/>
    </source>
</evidence>
<evidence type="ECO:0000256" key="9">
    <source>
        <dbReference type="SAM" id="Phobius"/>
    </source>
</evidence>
<proteinExistence type="inferred from homology"/>
<evidence type="ECO:0000256" key="5">
    <source>
        <dbReference type="ARBA" id="ARBA00022989"/>
    </source>
</evidence>
<keyword evidence="7" id="KW-0675">Receptor</keyword>
<evidence type="ECO:0000256" key="10">
    <source>
        <dbReference type="SAM" id="SignalP"/>
    </source>
</evidence>
<name>A0AAN7P3I4_9COLE</name>
<evidence type="ECO:0000256" key="1">
    <source>
        <dbReference type="ARBA" id="ARBA00004651"/>
    </source>
</evidence>
<feature type="transmembrane region" description="Helical" evidence="9">
    <location>
        <begin position="351"/>
        <end position="369"/>
    </location>
</feature>
<evidence type="ECO:0000256" key="7">
    <source>
        <dbReference type="ARBA" id="ARBA00023170"/>
    </source>
</evidence>
<dbReference type="PANTHER" id="PTHR42643:SF24">
    <property type="entry name" value="IONOTROPIC RECEPTOR 60A"/>
    <property type="match status" value="1"/>
</dbReference>
<dbReference type="InterPro" id="IPR052192">
    <property type="entry name" value="Insect_Ionotropic_Sensory_Rcpt"/>
</dbReference>
<dbReference type="PANTHER" id="PTHR42643">
    <property type="entry name" value="IONOTROPIC RECEPTOR 20A-RELATED"/>
    <property type="match status" value="1"/>
</dbReference>
<feature type="chain" id="PRO_5042936964" description="Ionotropic glutamate receptor C-terminal domain-containing protein" evidence="10">
    <location>
        <begin position="20"/>
        <end position="562"/>
    </location>
</feature>
<protein>
    <recommendedName>
        <fullName evidence="11">Ionotropic glutamate receptor C-terminal domain-containing protein</fullName>
    </recommendedName>
</protein>
<keyword evidence="13" id="KW-1185">Reference proteome</keyword>
<accession>A0AAN7P3I4</accession>
<evidence type="ECO:0000313" key="13">
    <source>
        <dbReference type="Proteomes" id="UP001353858"/>
    </source>
</evidence>
<reference evidence="13" key="1">
    <citation type="submission" date="2023-01" db="EMBL/GenBank/DDBJ databases">
        <title>Key to firefly adult light organ development and bioluminescence: homeobox transcription factors regulate luciferase expression and transportation to peroxisome.</title>
        <authorList>
            <person name="Fu X."/>
        </authorList>
    </citation>
    <scope>NUCLEOTIDE SEQUENCE [LARGE SCALE GENOMIC DNA]</scope>
</reference>
<comment type="caution">
    <text evidence="12">The sequence shown here is derived from an EMBL/GenBank/DDBJ whole genome shotgun (WGS) entry which is preliminary data.</text>
</comment>
<dbReference type="GO" id="GO:0050906">
    <property type="term" value="P:detection of stimulus involved in sensory perception"/>
    <property type="evidence" value="ECO:0007669"/>
    <property type="project" value="UniProtKB-ARBA"/>
</dbReference>
<keyword evidence="6 9" id="KW-0472">Membrane</keyword>
<comment type="subcellular location">
    <subcellularLocation>
        <location evidence="1">Cell membrane</location>
        <topology evidence="1">Multi-pass membrane protein</topology>
    </subcellularLocation>
</comment>
<dbReference type="EMBL" id="JARPUR010000007">
    <property type="protein sequence ID" value="KAK4873486.1"/>
    <property type="molecule type" value="Genomic_DNA"/>
</dbReference>
<feature type="domain" description="Ionotropic glutamate receptor C-terminal" evidence="11">
    <location>
        <begin position="293"/>
        <end position="552"/>
    </location>
</feature>
<evidence type="ECO:0000259" key="11">
    <source>
        <dbReference type="Pfam" id="PF00060"/>
    </source>
</evidence>
<dbReference type="GO" id="GO:0015276">
    <property type="term" value="F:ligand-gated monoatomic ion channel activity"/>
    <property type="evidence" value="ECO:0007669"/>
    <property type="project" value="InterPro"/>
</dbReference>
<gene>
    <name evidence="12" type="ORF">RN001_015515</name>
</gene>
<keyword evidence="3" id="KW-1003">Cell membrane</keyword>
<evidence type="ECO:0000256" key="2">
    <source>
        <dbReference type="ARBA" id="ARBA00008685"/>
    </source>
</evidence>
<dbReference type="GO" id="GO:0005886">
    <property type="term" value="C:plasma membrane"/>
    <property type="evidence" value="ECO:0007669"/>
    <property type="project" value="UniProtKB-SubCell"/>
</dbReference>
<evidence type="ECO:0000256" key="3">
    <source>
        <dbReference type="ARBA" id="ARBA00022475"/>
    </source>
</evidence>
<evidence type="ECO:0000313" key="12">
    <source>
        <dbReference type="EMBL" id="KAK4873486.1"/>
    </source>
</evidence>
<comment type="similarity">
    <text evidence="2">Belongs to the glutamate-gated ion channel (TC 1.A.10.1) family.</text>
</comment>
<keyword evidence="8" id="KW-0325">Glycoprotein</keyword>
<dbReference type="Gene3D" id="1.10.287.70">
    <property type="match status" value="1"/>
</dbReference>
<dbReference type="AlphaFoldDB" id="A0AAN7P3I4"/>